<dbReference type="GO" id="GO:0016874">
    <property type="term" value="F:ligase activity"/>
    <property type="evidence" value="ECO:0007669"/>
    <property type="project" value="UniProtKB-KW"/>
</dbReference>
<comment type="caution">
    <text evidence="1">The sequence shown here is derived from an EMBL/GenBank/DDBJ whole genome shotgun (WGS) entry which is preliminary data.</text>
</comment>
<accession>A0A5A7QKG1</accession>
<protein>
    <submittedName>
        <fullName evidence="1">5-formyltetrahydrofolate cyclo-ligase</fullName>
    </submittedName>
</protein>
<keyword evidence="1" id="KW-0436">Ligase</keyword>
<proteinExistence type="predicted"/>
<reference evidence="2" key="1">
    <citation type="journal article" date="2019" name="Curr. Biol.">
        <title>Genome Sequence of Striga asiatica Provides Insight into the Evolution of Plant Parasitism.</title>
        <authorList>
            <person name="Yoshida S."/>
            <person name="Kim S."/>
            <person name="Wafula E.K."/>
            <person name="Tanskanen J."/>
            <person name="Kim Y.M."/>
            <person name="Honaas L."/>
            <person name="Yang Z."/>
            <person name="Spallek T."/>
            <person name="Conn C.E."/>
            <person name="Ichihashi Y."/>
            <person name="Cheong K."/>
            <person name="Cui S."/>
            <person name="Der J.P."/>
            <person name="Gundlach H."/>
            <person name="Jiao Y."/>
            <person name="Hori C."/>
            <person name="Ishida J.K."/>
            <person name="Kasahara H."/>
            <person name="Kiba T."/>
            <person name="Kim M.S."/>
            <person name="Koo N."/>
            <person name="Laohavisit A."/>
            <person name="Lee Y.H."/>
            <person name="Lumba S."/>
            <person name="McCourt P."/>
            <person name="Mortimer J.C."/>
            <person name="Mutuku J.M."/>
            <person name="Nomura T."/>
            <person name="Sasaki-Sekimoto Y."/>
            <person name="Seto Y."/>
            <person name="Wang Y."/>
            <person name="Wakatake T."/>
            <person name="Sakakibara H."/>
            <person name="Demura T."/>
            <person name="Yamaguchi S."/>
            <person name="Yoneyama K."/>
            <person name="Manabe R.I."/>
            <person name="Nelson D.C."/>
            <person name="Schulman A.H."/>
            <person name="Timko M.P."/>
            <person name="dePamphilis C.W."/>
            <person name="Choi D."/>
            <person name="Shirasu K."/>
        </authorList>
    </citation>
    <scope>NUCLEOTIDE SEQUENCE [LARGE SCALE GENOMIC DNA]</scope>
    <source>
        <strain evidence="2">cv. UVA1</strain>
    </source>
</reference>
<evidence type="ECO:0000313" key="2">
    <source>
        <dbReference type="Proteomes" id="UP000325081"/>
    </source>
</evidence>
<sequence length="219" mass="23832">MPSKTARAPEMLPHFAYMSISELATPRSDVRPVLMAPPWSCCPAGRDARLAAADIAEVRVKELGEGELREKGEGRVRVGLLVARDHRVPSDYVSFFYSVEEAGGVGWARATEVHVEDGVHDGDVGFEAALEYGGVYLLTVGLGADRGTGSDSDGDVEWVQFSLLLFFRLIDEFEPAMAVPLMRIARDQRSPRNRVLNLNLLKNCMGRAHAAAAGGVHVQ</sequence>
<dbReference type="AlphaFoldDB" id="A0A5A7QKG1"/>
<gene>
    <name evidence="1" type="ORF">STAS_21896</name>
</gene>
<organism evidence="1 2">
    <name type="scientific">Striga asiatica</name>
    <name type="common">Asiatic witchweed</name>
    <name type="synonym">Buchnera asiatica</name>
    <dbReference type="NCBI Taxonomy" id="4170"/>
    <lineage>
        <taxon>Eukaryota</taxon>
        <taxon>Viridiplantae</taxon>
        <taxon>Streptophyta</taxon>
        <taxon>Embryophyta</taxon>
        <taxon>Tracheophyta</taxon>
        <taxon>Spermatophyta</taxon>
        <taxon>Magnoliopsida</taxon>
        <taxon>eudicotyledons</taxon>
        <taxon>Gunneridae</taxon>
        <taxon>Pentapetalae</taxon>
        <taxon>asterids</taxon>
        <taxon>lamiids</taxon>
        <taxon>Lamiales</taxon>
        <taxon>Orobanchaceae</taxon>
        <taxon>Buchnereae</taxon>
        <taxon>Striga</taxon>
    </lineage>
</organism>
<dbReference type="Proteomes" id="UP000325081">
    <property type="component" value="Unassembled WGS sequence"/>
</dbReference>
<keyword evidence="2" id="KW-1185">Reference proteome</keyword>
<evidence type="ECO:0000313" key="1">
    <source>
        <dbReference type="EMBL" id="GER44977.1"/>
    </source>
</evidence>
<dbReference type="EMBL" id="BKCP01007181">
    <property type="protein sequence ID" value="GER44977.1"/>
    <property type="molecule type" value="Genomic_DNA"/>
</dbReference>
<name>A0A5A7QKG1_STRAF</name>